<dbReference type="EMBL" id="CAAALY010065410">
    <property type="protein sequence ID" value="VEL24029.1"/>
    <property type="molecule type" value="Genomic_DNA"/>
</dbReference>
<keyword evidence="3" id="KW-1185">Reference proteome</keyword>
<feature type="signal peptide" evidence="1">
    <location>
        <begin position="1"/>
        <end position="25"/>
    </location>
</feature>
<accession>A0A448WZG8</accession>
<organism evidence="2 3">
    <name type="scientific">Protopolystoma xenopodis</name>
    <dbReference type="NCBI Taxonomy" id="117903"/>
    <lineage>
        <taxon>Eukaryota</taxon>
        <taxon>Metazoa</taxon>
        <taxon>Spiralia</taxon>
        <taxon>Lophotrochozoa</taxon>
        <taxon>Platyhelminthes</taxon>
        <taxon>Monogenea</taxon>
        <taxon>Polyopisthocotylea</taxon>
        <taxon>Polystomatidea</taxon>
        <taxon>Polystomatidae</taxon>
        <taxon>Protopolystoma</taxon>
    </lineage>
</organism>
<protein>
    <submittedName>
        <fullName evidence="2">Uncharacterized protein</fullName>
    </submittedName>
</protein>
<dbReference type="AlphaFoldDB" id="A0A448WZG8"/>
<comment type="caution">
    <text evidence="2">The sequence shown here is derived from an EMBL/GenBank/DDBJ whole genome shotgun (WGS) entry which is preliminary data.</text>
</comment>
<keyword evidence="1" id="KW-0732">Signal</keyword>
<name>A0A448WZG8_9PLAT</name>
<evidence type="ECO:0000313" key="3">
    <source>
        <dbReference type="Proteomes" id="UP000784294"/>
    </source>
</evidence>
<sequence length="68" mass="7332">MLNISVASAICAALIALITIDPVDRTVCEEKVAISMRMDGKPHGIATKSGLKIETFSSWLADHIRCFA</sequence>
<feature type="chain" id="PRO_5019279974" evidence="1">
    <location>
        <begin position="26"/>
        <end position="68"/>
    </location>
</feature>
<evidence type="ECO:0000256" key="1">
    <source>
        <dbReference type="SAM" id="SignalP"/>
    </source>
</evidence>
<reference evidence="2" key="1">
    <citation type="submission" date="2018-11" db="EMBL/GenBank/DDBJ databases">
        <authorList>
            <consortium name="Pathogen Informatics"/>
        </authorList>
    </citation>
    <scope>NUCLEOTIDE SEQUENCE</scope>
</reference>
<gene>
    <name evidence="2" type="ORF">PXEA_LOCUS17469</name>
</gene>
<proteinExistence type="predicted"/>
<dbReference type="Proteomes" id="UP000784294">
    <property type="component" value="Unassembled WGS sequence"/>
</dbReference>
<evidence type="ECO:0000313" key="2">
    <source>
        <dbReference type="EMBL" id="VEL24029.1"/>
    </source>
</evidence>